<keyword evidence="7" id="KW-1185">Reference proteome</keyword>
<evidence type="ECO:0000313" key="6">
    <source>
        <dbReference type="EMBL" id="MBC5732874.1"/>
    </source>
</evidence>
<keyword evidence="2" id="KW-0479">Metal-binding</keyword>
<dbReference type="RefSeq" id="WP_186906772.1">
    <property type="nucleotide sequence ID" value="NZ_JACOPP010000003.1"/>
</dbReference>
<dbReference type="GO" id="GO:0051539">
    <property type="term" value="F:4 iron, 4 sulfur cluster binding"/>
    <property type="evidence" value="ECO:0007669"/>
    <property type="project" value="UniProtKB-KW"/>
</dbReference>
<keyword evidence="4" id="KW-0408">Iron</keyword>
<comment type="caution">
    <text evidence="6">The sequence shown here is derived from an EMBL/GenBank/DDBJ whole genome shotgun (WGS) entry which is preliminary data.</text>
</comment>
<organism evidence="6 7">
    <name type="scientific">Lawsonibacter hominis</name>
    <dbReference type="NCBI Taxonomy" id="2763053"/>
    <lineage>
        <taxon>Bacteria</taxon>
        <taxon>Bacillati</taxon>
        <taxon>Bacillota</taxon>
        <taxon>Clostridia</taxon>
        <taxon>Eubacteriales</taxon>
        <taxon>Oscillospiraceae</taxon>
        <taxon>Lawsonibacter</taxon>
    </lineage>
</organism>
<proteinExistence type="predicted"/>
<dbReference type="InterPro" id="IPR039650">
    <property type="entry name" value="HdrA-like"/>
</dbReference>
<reference evidence="6" key="1">
    <citation type="submission" date="2020-08" db="EMBL/GenBank/DDBJ databases">
        <title>Genome public.</title>
        <authorList>
            <person name="Liu C."/>
            <person name="Sun Q."/>
        </authorList>
    </citation>
    <scope>NUCLEOTIDE SEQUENCE</scope>
    <source>
        <strain evidence="6">NSJ-51</strain>
    </source>
</reference>
<evidence type="ECO:0000256" key="4">
    <source>
        <dbReference type="ARBA" id="ARBA00023004"/>
    </source>
</evidence>
<dbReference type="InterPro" id="IPR036188">
    <property type="entry name" value="FAD/NAD-bd_sf"/>
</dbReference>
<evidence type="ECO:0000313" key="7">
    <source>
        <dbReference type="Proteomes" id="UP000661435"/>
    </source>
</evidence>
<evidence type="ECO:0000256" key="5">
    <source>
        <dbReference type="ARBA" id="ARBA00023014"/>
    </source>
</evidence>
<dbReference type="AlphaFoldDB" id="A0A8J6M9R9"/>
<accession>A0A8J6M9R9</accession>
<gene>
    <name evidence="6" type="ORF">H8S57_03905</name>
</gene>
<keyword evidence="1" id="KW-0004">4Fe-4S</keyword>
<dbReference type="Pfam" id="PF12831">
    <property type="entry name" value="FAD_oxidored"/>
    <property type="match status" value="1"/>
</dbReference>
<evidence type="ECO:0000256" key="3">
    <source>
        <dbReference type="ARBA" id="ARBA00023002"/>
    </source>
</evidence>
<keyword evidence="3" id="KW-0560">Oxidoreductase</keyword>
<keyword evidence="5" id="KW-0411">Iron-sulfur</keyword>
<protein>
    <submittedName>
        <fullName evidence="6">FAD-dependent oxidoreductase</fullName>
    </submittedName>
</protein>
<sequence length="389" mass="43319">MLIDAWKAVHDCVSRSGHEGAKPSCLVRAVYYEPNQLKIEMDKMLLEHQDSIRVMYHSWGCKPILEDGAVKGVIFESKEGRKVVMAKVVVDATGDGDLFSQTGAPYKSLADGETRSSTTALVWRIAGVDWEAFEQWKRTRPEALGALRAQLSKVAGFRSSALPTNQNDMCWINNWHPNMDCTKIADQTKTEMETRATMRDVLAYLKEAIPMAFHNAYLYDIAPQLGTRCSRRLQGEYIMTSDDFAFAKKHDDVIAWHSTICQINDCGPVEIPYRAILPQRVDNLLCPGRHLSADDVAIDWLNLIPQCVGTGQAAGIAAAVAVADGTTVRSVDIKKVQDILCDQDVPLPRNAKTDPSYTECCEQHEYGLYTGLAQKARESAGGMKAYRQW</sequence>
<dbReference type="GO" id="GO:0016491">
    <property type="term" value="F:oxidoreductase activity"/>
    <property type="evidence" value="ECO:0007669"/>
    <property type="project" value="UniProtKB-KW"/>
</dbReference>
<dbReference type="PANTHER" id="PTHR43498">
    <property type="entry name" value="FERREDOXIN:COB-COM HETERODISULFIDE REDUCTASE SUBUNIT A"/>
    <property type="match status" value="1"/>
</dbReference>
<evidence type="ECO:0000256" key="1">
    <source>
        <dbReference type="ARBA" id="ARBA00022485"/>
    </source>
</evidence>
<evidence type="ECO:0000256" key="2">
    <source>
        <dbReference type="ARBA" id="ARBA00022723"/>
    </source>
</evidence>
<dbReference type="EMBL" id="JACOPP010000003">
    <property type="protein sequence ID" value="MBC5732874.1"/>
    <property type="molecule type" value="Genomic_DNA"/>
</dbReference>
<dbReference type="PANTHER" id="PTHR43498:SF1">
    <property type="entry name" value="COB--COM HETERODISULFIDE REDUCTASE IRON-SULFUR SUBUNIT A"/>
    <property type="match status" value="1"/>
</dbReference>
<dbReference type="GO" id="GO:0046872">
    <property type="term" value="F:metal ion binding"/>
    <property type="evidence" value="ECO:0007669"/>
    <property type="project" value="UniProtKB-KW"/>
</dbReference>
<dbReference type="Proteomes" id="UP000661435">
    <property type="component" value="Unassembled WGS sequence"/>
</dbReference>
<name>A0A8J6M9R9_9FIRM</name>
<dbReference type="SUPFAM" id="SSF51905">
    <property type="entry name" value="FAD/NAD(P)-binding domain"/>
    <property type="match status" value="1"/>
</dbReference>